<protein>
    <submittedName>
        <fullName evidence="1">Uncharacterized protein</fullName>
    </submittedName>
</protein>
<dbReference type="OrthoDB" id="8057024at2759"/>
<keyword evidence="2" id="KW-1185">Reference proteome</keyword>
<organism evidence="1 2">
    <name type="scientific">Trichonephila inaurata madagascariensis</name>
    <dbReference type="NCBI Taxonomy" id="2747483"/>
    <lineage>
        <taxon>Eukaryota</taxon>
        <taxon>Metazoa</taxon>
        <taxon>Ecdysozoa</taxon>
        <taxon>Arthropoda</taxon>
        <taxon>Chelicerata</taxon>
        <taxon>Arachnida</taxon>
        <taxon>Araneae</taxon>
        <taxon>Araneomorphae</taxon>
        <taxon>Entelegynae</taxon>
        <taxon>Araneoidea</taxon>
        <taxon>Nephilidae</taxon>
        <taxon>Trichonephila</taxon>
        <taxon>Trichonephila inaurata</taxon>
    </lineage>
</organism>
<dbReference type="Proteomes" id="UP000886998">
    <property type="component" value="Unassembled WGS sequence"/>
</dbReference>
<reference evidence="1" key="1">
    <citation type="submission" date="2020-08" db="EMBL/GenBank/DDBJ databases">
        <title>Multicomponent nature underlies the extraordinary mechanical properties of spider dragline silk.</title>
        <authorList>
            <person name="Kono N."/>
            <person name="Nakamura H."/>
            <person name="Mori M."/>
            <person name="Yoshida Y."/>
            <person name="Ohtoshi R."/>
            <person name="Malay A.D."/>
            <person name="Moran D.A.P."/>
            <person name="Tomita M."/>
            <person name="Numata K."/>
            <person name="Arakawa K."/>
        </authorList>
    </citation>
    <scope>NUCLEOTIDE SEQUENCE</scope>
</reference>
<sequence>MSLHKWCFSHSTNDFPDLHFDQSSEESITKTLGVLWNSSSDTFGFKVSPSTNHIFTKRDVLSQIARIFDPLGLLGPVISKAKFFMQQLWLLKLEWHEKLPVPVDAEWASFVQSLPVLEKLKIPRFVLSENLESIILYGFSDASEKGFGAVTYVSVIKNNGDRHSQLLYSKSRVAPLKTLNHSQVRAISMPPTFQVSKKGYKRLKNEPQVILFSDSTIALSWIKTPPHLLF</sequence>
<dbReference type="InterPro" id="IPR008042">
    <property type="entry name" value="Retrotrans_Pao"/>
</dbReference>
<dbReference type="AlphaFoldDB" id="A0A8X6WZI7"/>
<evidence type="ECO:0000313" key="2">
    <source>
        <dbReference type="Proteomes" id="UP000886998"/>
    </source>
</evidence>
<dbReference type="PANTHER" id="PTHR47331">
    <property type="entry name" value="PHD-TYPE DOMAIN-CONTAINING PROTEIN"/>
    <property type="match status" value="1"/>
</dbReference>
<evidence type="ECO:0000313" key="1">
    <source>
        <dbReference type="EMBL" id="GFY44218.1"/>
    </source>
</evidence>
<name>A0A8X6WZI7_9ARAC</name>
<dbReference type="EMBL" id="BMAV01004103">
    <property type="protein sequence ID" value="GFY44218.1"/>
    <property type="molecule type" value="Genomic_DNA"/>
</dbReference>
<proteinExistence type="predicted"/>
<accession>A0A8X6WZI7</accession>
<comment type="caution">
    <text evidence="1">The sequence shown here is derived from an EMBL/GenBank/DDBJ whole genome shotgun (WGS) entry which is preliminary data.</text>
</comment>
<gene>
    <name evidence="1" type="primary">AVEN_27888_1</name>
    <name evidence="1" type="ORF">TNIN_325071</name>
</gene>
<dbReference type="Pfam" id="PF05380">
    <property type="entry name" value="Peptidase_A17"/>
    <property type="match status" value="1"/>
</dbReference>